<evidence type="ECO:0000313" key="3">
    <source>
        <dbReference type="EMBL" id="MBO8473700.1"/>
    </source>
</evidence>
<dbReference type="AlphaFoldDB" id="A0A9D9IK74"/>
<proteinExistence type="predicted"/>
<dbReference type="Pfam" id="PF16217">
    <property type="entry name" value="M64_N"/>
    <property type="match status" value="1"/>
</dbReference>
<feature type="domain" description="Peptidase M64 N-terminal" evidence="2">
    <location>
        <begin position="31"/>
        <end position="144"/>
    </location>
</feature>
<dbReference type="EMBL" id="JADIMD010000002">
    <property type="protein sequence ID" value="MBO8473700.1"/>
    <property type="molecule type" value="Genomic_DNA"/>
</dbReference>
<reference evidence="3" key="2">
    <citation type="journal article" date="2021" name="PeerJ">
        <title>Extensive microbial diversity within the chicken gut microbiome revealed by metagenomics and culture.</title>
        <authorList>
            <person name="Gilroy R."/>
            <person name="Ravi A."/>
            <person name="Getino M."/>
            <person name="Pursley I."/>
            <person name="Horton D.L."/>
            <person name="Alikhan N.F."/>
            <person name="Baker D."/>
            <person name="Gharbi K."/>
            <person name="Hall N."/>
            <person name="Watson M."/>
            <person name="Adriaenssens E.M."/>
            <person name="Foster-Nyarko E."/>
            <person name="Jarju S."/>
            <person name="Secka A."/>
            <person name="Antonio M."/>
            <person name="Oren A."/>
            <person name="Chaudhuri R.R."/>
            <person name="La Ragione R."/>
            <person name="Hildebrand F."/>
            <person name="Pallen M.J."/>
        </authorList>
    </citation>
    <scope>NUCLEOTIDE SEQUENCE</scope>
    <source>
        <strain evidence="3">B1-13419</strain>
    </source>
</reference>
<name>A0A9D9IK74_9BACT</name>
<dbReference type="InterPro" id="IPR032625">
    <property type="entry name" value="M64_N"/>
</dbReference>
<sequence>MCRNIIVLMLSLACVLMPAVCSAGASDDCVLRDSTLRVNYIFSGTDSSAVIALDRMSFTDGWYGRRVNMDTVPVGGNGRITMKDAETGKVLYCNSFSTLFQEWQTTEEATRVCKSFENVYLLPMPSREAEITVELFDVKGRRTASLTHHADPSDILIRHASPDSSEVAPHRYLHTGGSPDECIDVAIVAEGYTAEEAGLFYEDAAAAADALFSHEPFGKYRDRINIVAVALPSADSGVSVPEDGEWKETPLHSHFSTFYMDRYLTTLNIKDLHDALAGMPYEHIIILANTDVYGGGGIYNSYTLTTAHHSQFRPVVVHEFGHSFGALADEYYYDDMYVEYYYPDVEPWEQNITTLHDFSRKWANLLDEGTPVPTPASQENIHKVGVYEGAGYQSKGVYRGYQSCRMLDNKSDSFCPVCRQAIERMILFNTEESL</sequence>
<dbReference type="Gene3D" id="2.60.40.3250">
    <property type="entry name" value="Peptidase M64, N-terminal domain"/>
    <property type="match status" value="1"/>
</dbReference>
<evidence type="ECO:0000256" key="1">
    <source>
        <dbReference type="SAM" id="SignalP"/>
    </source>
</evidence>
<dbReference type="InterPro" id="IPR024079">
    <property type="entry name" value="MetalloPept_cat_dom_sf"/>
</dbReference>
<protein>
    <submittedName>
        <fullName evidence="3">Peptidase M64</fullName>
    </submittedName>
</protein>
<dbReference type="InterPro" id="IPR038171">
    <property type="entry name" value="M64_N_sf"/>
</dbReference>
<accession>A0A9D9IK74</accession>
<comment type="caution">
    <text evidence="3">The sequence shown here is derived from an EMBL/GenBank/DDBJ whole genome shotgun (WGS) entry which is preliminary data.</text>
</comment>
<dbReference type="GO" id="GO:0008237">
    <property type="term" value="F:metallopeptidase activity"/>
    <property type="evidence" value="ECO:0007669"/>
    <property type="project" value="InterPro"/>
</dbReference>
<organism evidence="3 4">
    <name type="scientific">Candidatus Cryptobacteroides faecigallinarum</name>
    <dbReference type="NCBI Taxonomy" id="2840763"/>
    <lineage>
        <taxon>Bacteria</taxon>
        <taxon>Pseudomonadati</taxon>
        <taxon>Bacteroidota</taxon>
        <taxon>Bacteroidia</taxon>
        <taxon>Bacteroidales</taxon>
        <taxon>Candidatus Cryptobacteroides</taxon>
    </lineage>
</organism>
<dbReference type="Pfam" id="PF09471">
    <property type="entry name" value="Peptidase_M64"/>
    <property type="match status" value="2"/>
</dbReference>
<dbReference type="Proteomes" id="UP000823757">
    <property type="component" value="Unassembled WGS sequence"/>
</dbReference>
<dbReference type="InterPro" id="IPR019026">
    <property type="entry name" value="Peptidase_M64_IgA"/>
</dbReference>
<dbReference type="Gene3D" id="3.40.390.10">
    <property type="entry name" value="Collagenase (Catalytic Domain)"/>
    <property type="match status" value="1"/>
</dbReference>
<gene>
    <name evidence="3" type="ORF">IAB91_00210</name>
</gene>
<feature type="chain" id="PRO_5038373578" evidence="1">
    <location>
        <begin position="26"/>
        <end position="434"/>
    </location>
</feature>
<evidence type="ECO:0000259" key="2">
    <source>
        <dbReference type="Pfam" id="PF16217"/>
    </source>
</evidence>
<feature type="signal peptide" evidence="1">
    <location>
        <begin position="1"/>
        <end position="25"/>
    </location>
</feature>
<reference evidence="3" key="1">
    <citation type="submission" date="2020-10" db="EMBL/GenBank/DDBJ databases">
        <authorList>
            <person name="Gilroy R."/>
        </authorList>
    </citation>
    <scope>NUCLEOTIDE SEQUENCE</scope>
    <source>
        <strain evidence="3">B1-13419</strain>
    </source>
</reference>
<keyword evidence="1" id="KW-0732">Signal</keyword>
<evidence type="ECO:0000313" key="4">
    <source>
        <dbReference type="Proteomes" id="UP000823757"/>
    </source>
</evidence>